<keyword evidence="5 6" id="KW-0472">Membrane</keyword>
<comment type="subcellular location">
    <subcellularLocation>
        <location evidence="1 6">Membrane</location>
        <topology evidence="1 6">Multi-pass membrane protein</topology>
    </subcellularLocation>
</comment>
<gene>
    <name evidence="9" type="ORF">NXF25_005748</name>
</gene>
<comment type="caution">
    <text evidence="9">The sequence shown here is derived from an EMBL/GenBank/DDBJ whole genome shotgun (WGS) entry which is preliminary data.</text>
</comment>
<dbReference type="InterPro" id="IPR012496">
    <property type="entry name" value="TMC_dom"/>
</dbReference>
<dbReference type="Pfam" id="PF07810">
    <property type="entry name" value="TMC"/>
    <property type="match status" value="1"/>
</dbReference>
<evidence type="ECO:0000256" key="1">
    <source>
        <dbReference type="ARBA" id="ARBA00004141"/>
    </source>
</evidence>
<dbReference type="GO" id="GO:0005886">
    <property type="term" value="C:plasma membrane"/>
    <property type="evidence" value="ECO:0007669"/>
    <property type="project" value="InterPro"/>
</dbReference>
<feature type="transmembrane region" description="Helical" evidence="6">
    <location>
        <begin position="616"/>
        <end position="641"/>
    </location>
</feature>
<dbReference type="Proteomes" id="UP001474421">
    <property type="component" value="Unassembled WGS sequence"/>
</dbReference>
<evidence type="ECO:0000256" key="4">
    <source>
        <dbReference type="ARBA" id="ARBA00022989"/>
    </source>
</evidence>
<comment type="similarity">
    <text evidence="2 6">Belongs to the TMC family.</text>
</comment>
<reference evidence="9 10" key="1">
    <citation type="journal article" date="2024" name="Proc. Natl. Acad. Sci. U.S.A.">
        <title>The genetic regulatory architecture and epigenomic basis for age-related changes in rattlesnake venom.</title>
        <authorList>
            <person name="Hogan M.P."/>
            <person name="Holding M.L."/>
            <person name="Nystrom G.S."/>
            <person name="Colston T.J."/>
            <person name="Bartlett D.A."/>
            <person name="Mason A.J."/>
            <person name="Ellsworth S.A."/>
            <person name="Rautsaw R.M."/>
            <person name="Lawrence K.C."/>
            <person name="Strickland J.L."/>
            <person name="He B."/>
            <person name="Fraser P."/>
            <person name="Margres M.J."/>
            <person name="Gilbert D.M."/>
            <person name="Gibbs H.L."/>
            <person name="Parkinson C.L."/>
            <person name="Rokyta D.R."/>
        </authorList>
    </citation>
    <scope>NUCLEOTIDE SEQUENCE [LARGE SCALE GENOMIC DNA]</scope>
    <source>
        <strain evidence="9">DRR0105</strain>
    </source>
</reference>
<keyword evidence="10" id="KW-1185">Reference proteome</keyword>
<organism evidence="9 10">
    <name type="scientific">Crotalus adamanteus</name>
    <name type="common">Eastern diamondback rattlesnake</name>
    <dbReference type="NCBI Taxonomy" id="8729"/>
    <lineage>
        <taxon>Eukaryota</taxon>
        <taxon>Metazoa</taxon>
        <taxon>Chordata</taxon>
        <taxon>Craniata</taxon>
        <taxon>Vertebrata</taxon>
        <taxon>Euteleostomi</taxon>
        <taxon>Lepidosauria</taxon>
        <taxon>Squamata</taxon>
        <taxon>Bifurcata</taxon>
        <taxon>Unidentata</taxon>
        <taxon>Episquamata</taxon>
        <taxon>Toxicofera</taxon>
        <taxon>Serpentes</taxon>
        <taxon>Colubroidea</taxon>
        <taxon>Viperidae</taxon>
        <taxon>Crotalinae</taxon>
        <taxon>Crotalus</taxon>
    </lineage>
</organism>
<feature type="transmembrane region" description="Helical" evidence="6">
    <location>
        <begin position="484"/>
        <end position="504"/>
    </location>
</feature>
<feature type="domain" description="TMC" evidence="8">
    <location>
        <begin position="554"/>
        <end position="660"/>
    </location>
</feature>
<dbReference type="InterPro" id="IPR038900">
    <property type="entry name" value="TMC"/>
</dbReference>
<dbReference type="PANTHER" id="PTHR23302">
    <property type="entry name" value="TRANSMEMBRANE CHANNEL-RELATED"/>
    <property type="match status" value="1"/>
</dbReference>
<evidence type="ECO:0000313" key="10">
    <source>
        <dbReference type="Proteomes" id="UP001474421"/>
    </source>
</evidence>
<evidence type="ECO:0000256" key="6">
    <source>
        <dbReference type="RuleBase" id="RU310713"/>
    </source>
</evidence>
<evidence type="ECO:0000259" key="8">
    <source>
        <dbReference type="Pfam" id="PF07810"/>
    </source>
</evidence>
<sequence length="791" mass="91383">MSHTVTFTFHDLENGDPASQDPSPYDEGAVHDSFHQLIKEQSSLAEQELVEMQDLINRSKENLVPPSGRTGAWNPDAQLVEHPDYSSTTLRILAKMPSRTIGHSRGAILSQYYNCTTARRRRRSHRAPLQEASRSARPSFRQLSLELDSSYREEDSKYILLVKELQNLPVHQRNHMLQMMPLSLAEKRRLKQNSSGHSGTLRKPKSTGRLSYCSWIKYHFLIGFRNFWYNLLSLIPILQPWHYSLKEISGRFGSSILSYFQFLRTLLFFNLFMFLILLVFVVVVQAAFPSAIPNSMAFTGFDLLTGAGYFSHTLMYYGYYSNFTLNAPDANNTHYRQHMRSQMSYNMPLAYLFVTGSAFFGTCFLLIYSMSHSFGESYRVGSASSNLAVKVFCSWDYKMIQKRSVQLQSENIRTHLKECLAEQRLESSLSFSKKLQELVVLLVAWTVSLSTVAGTAIGIHYFSEYVHQVLHGELLKNSHAGKELLLLALPLVVSLINLLMPYFYNLLAAWEKQESPVLEVYVAISRNLILKMIILGLLSYHWLSWKVTSSEIQCWETFVGQELYRLMVMDLIFILLDVIFGELIWRIILEKTLQSKQRPEFDIARNVLDLIYGQTLTWLGVFFAPLLPVVQILKLLLLFYVKKVSLMRNCQCPSKPWRASQMSTIFISLLCFPSFLGASVFLSYTIWAIKPSEMCGPFQTFDTIYDSWKVWVLKLEESNPNITWFTWIHQNLFQTSYFLLLITAILLAVIYFTIEMVKGLRSIISILKGQIANEREDKKFLIQRLHVIYEK</sequence>
<evidence type="ECO:0000256" key="5">
    <source>
        <dbReference type="ARBA" id="ARBA00023136"/>
    </source>
</evidence>
<evidence type="ECO:0000256" key="3">
    <source>
        <dbReference type="ARBA" id="ARBA00022692"/>
    </source>
</evidence>
<dbReference type="AlphaFoldDB" id="A0AAW1BXV7"/>
<feature type="transmembrane region" description="Helical" evidence="6">
    <location>
        <begin position="308"/>
        <end position="328"/>
    </location>
</feature>
<evidence type="ECO:0000256" key="2">
    <source>
        <dbReference type="ARBA" id="ARBA00006510"/>
    </source>
</evidence>
<feature type="transmembrane region" description="Helical" evidence="6">
    <location>
        <begin position="349"/>
        <end position="370"/>
    </location>
</feature>
<dbReference type="EMBL" id="JAOTOJ010000002">
    <property type="protein sequence ID" value="KAK9406974.1"/>
    <property type="molecule type" value="Genomic_DNA"/>
</dbReference>
<protein>
    <recommendedName>
        <fullName evidence="6">Transmembrane channel-like protein</fullName>
    </recommendedName>
</protein>
<feature type="transmembrane region" description="Helical" evidence="6">
    <location>
        <begin position="524"/>
        <end position="543"/>
    </location>
</feature>
<feature type="transmembrane region" description="Helical" evidence="6">
    <location>
        <begin position="735"/>
        <end position="754"/>
    </location>
</feature>
<dbReference type="GO" id="GO:0008381">
    <property type="term" value="F:mechanosensitive monoatomic ion channel activity"/>
    <property type="evidence" value="ECO:0007669"/>
    <property type="project" value="TreeGrafter"/>
</dbReference>
<dbReference type="PANTHER" id="PTHR23302:SF4">
    <property type="entry name" value="TRANSMEMBRANE CHANNEL-LIKE PROTEIN 6"/>
    <property type="match status" value="1"/>
</dbReference>
<proteinExistence type="inferred from homology"/>
<evidence type="ECO:0000313" key="9">
    <source>
        <dbReference type="EMBL" id="KAK9406974.1"/>
    </source>
</evidence>
<feature type="region of interest" description="Disordered" evidence="7">
    <location>
        <begin position="1"/>
        <end position="28"/>
    </location>
</feature>
<feature type="transmembrane region" description="Helical" evidence="6">
    <location>
        <begin position="266"/>
        <end position="288"/>
    </location>
</feature>
<feature type="transmembrane region" description="Helical" evidence="6">
    <location>
        <begin position="662"/>
        <end position="687"/>
    </location>
</feature>
<name>A0AAW1BXV7_CROAD</name>
<feature type="transmembrane region" description="Helical" evidence="6">
    <location>
        <begin position="563"/>
        <end position="588"/>
    </location>
</feature>
<feature type="transmembrane region" description="Helical" evidence="6">
    <location>
        <begin position="438"/>
        <end position="463"/>
    </location>
</feature>
<accession>A0AAW1BXV7</accession>
<evidence type="ECO:0000256" key="7">
    <source>
        <dbReference type="SAM" id="MobiDB-lite"/>
    </source>
</evidence>
<keyword evidence="4 6" id="KW-1133">Transmembrane helix</keyword>
<keyword evidence="3 6" id="KW-0812">Transmembrane</keyword>